<evidence type="ECO:0000256" key="1">
    <source>
        <dbReference type="ARBA" id="ARBA00005820"/>
    </source>
</evidence>
<dbReference type="InterPro" id="IPR001867">
    <property type="entry name" value="OmpR/PhoB-type_DNA-bd"/>
</dbReference>
<dbReference type="SMART" id="SM00028">
    <property type="entry name" value="TPR"/>
    <property type="match status" value="5"/>
</dbReference>
<dbReference type="SUPFAM" id="SSF52540">
    <property type="entry name" value="P-loop containing nucleoside triphosphate hydrolases"/>
    <property type="match status" value="1"/>
</dbReference>
<dbReference type="PANTHER" id="PTHR35807">
    <property type="entry name" value="TRANSCRIPTIONAL REGULATOR REDD-RELATED"/>
    <property type="match status" value="1"/>
</dbReference>
<organism evidence="8 9">
    <name type="scientific">Virgisporangium aurantiacum</name>
    <dbReference type="NCBI Taxonomy" id="175570"/>
    <lineage>
        <taxon>Bacteria</taxon>
        <taxon>Bacillati</taxon>
        <taxon>Actinomycetota</taxon>
        <taxon>Actinomycetes</taxon>
        <taxon>Micromonosporales</taxon>
        <taxon>Micromonosporaceae</taxon>
        <taxon>Virgisporangium</taxon>
    </lineage>
</organism>
<sequence>MLTFTVLGPLRVFRDGEPVSLGAKKQRTVLALLIARANLAVGLDDLIDEVWPADPPESAVANVRTYAANLRREFAAAGAPDVLRRSGDGYQLTVGPAGCDALVFDDLRQRAGDARAGGDLAGCARLLEEAGRLWRGSALAGIAVGARLRTYASALDEAHLAAIEELADVRVDLGAAAAVLPALRELVTAHPLRERAQALLMRALHQQGDVAAALRVYTDARAALVEQLGVEPGPALRSAQREILTATSSAESAAEPVPAAGAAPPPAPVTPAQLPGDLPAFTGRAGQLRQLDEALATSRNAGASAVLITTIAGTAGVGKTALAVHWAHRVRDTFPHGQLYVNLRGFDPSGPPLGAAEALHGFLDALGVAPERVPRDLAERAALYRSLLADRRLLVLLDNARDAEQVRPLLPGTPSCLAVITGRGDLTGLVVTEGAVPVMLDVLPPHEANALLVRRIGARRLAAEPEAAEEIVTRCARLPLALAVVAARAALRADLSLSDIAAELRAASLAPFKQADPATDLRSVFSCSYRALDPAPARVFRLLGVTPGPDIGLPAVASLAGYPVEQAKEALAELVAANLVVALPGGRYGLHDLLRAYARELVGAGEAEPALRRLVDHYTHMADAGSRLLHSRRGHDPLPDLLPGAVPPALADAADALRWFAAERPLLVDAVRTAARNGPPPAAWNLALAMYVFFYRQGYLPEAVDALRAALGAARAAGDRSAEARLRRSLAGMYVKLGRIAEASDELRTTADLFEEVGDRLERAHTQGTLAQLNHSVGELDRALSYAEVARELYREVGHRNGEARTLNAIGWIHAQRGEFESALTFCTGALDLHRAGDNHVDAAHAWDSLGFVQHQLGRHAEAVASFEQALASFRGAGDRYEEASTLENLGAVYADTGDVAAAETVWRRAATILDDLGHPAAVKVRDRLANLPQEPTTPVTSSGSALKPT</sequence>
<dbReference type="PANTHER" id="PTHR35807:SF1">
    <property type="entry name" value="TRANSCRIPTIONAL REGULATOR REDD"/>
    <property type="match status" value="1"/>
</dbReference>
<dbReference type="SMART" id="SM00862">
    <property type="entry name" value="Trans_reg_C"/>
    <property type="match status" value="1"/>
</dbReference>
<keyword evidence="9" id="KW-1185">Reference proteome</keyword>
<feature type="compositionally biased region" description="Polar residues" evidence="6">
    <location>
        <begin position="934"/>
        <end position="950"/>
    </location>
</feature>
<dbReference type="Pfam" id="PF13424">
    <property type="entry name" value="TPR_12"/>
    <property type="match status" value="2"/>
</dbReference>
<dbReference type="EMBL" id="BOPG01000082">
    <property type="protein sequence ID" value="GIJ62705.1"/>
    <property type="molecule type" value="Genomic_DNA"/>
</dbReference>
<dbReference type="GO" id="GO:0003677">
    <property type="term" value="F:DNA binding"/>
    <property type="evidence" value="ECO:0007669"/>
    <property type="project" value="UniProtKB-UniRule"/>
</dbReference>
<reference evidence="8" key="1">
    <citation type="submission" date="2021-01" db="EMBL/GenBank/DDBJ databases">
        <title>Whole genome shotgun sequence of Virgisporangium aurantiacum NBRC 16421.</title>
        <authorList>
            <person name="Komaki H."/>
            <person name="Tamura T."/>
        </authorList>
    </citation>
    <scope>NUCLEOTIDE SEQUENCE</scope>
    <source>
        <strain evidence="8">NBRC 16421</strain>
    </source>
</reference>
<dbReference type="GO" id="GO:0043531">
    <property type="term" value="F:ADP binding"/>
    <property type="evidence" value="ECO:0007669"/>
    <property type="project" value="InterPro"/>
</dbReference>
<dbReference type="SMART" id="SM01043">
    <property type="entry name" value="BTAD"/>
    <property type="match status" value="1"/>
</dbReference>
<keyword evidence="4" id="KW-0804">Transcription</keyword>
<evidence type="ECO:0000256" key="5">
    <source>
        <dbReference type="PROSITE-ProRule" id="PRU01091"/>
    </source>
</evidence>
<feature type="compositionally biased region" description="Low complexity" evidence="6">
    <location>
        <begin position="247"/>
        <end position="262"/>
    </location>
</feature>
<dbReference type="InterPro" id="IPR027417">
    <property type="entry name" value="P-loop_NTPase"/>
</dbReference>
<dbReference type="Gene3D" id="1.25.40.10">
    <property type="entry name" value="Tetratricopeptide repeat domain"/>
    <property type="match status" value="3"/>
</dbReference>
<keyword evidence="3 5" id="KW-0238">DNA-binding</keyword>
<dbReference type="SUPFAM" id="SSF46894">
    <property type="entry name" value="C-terminal effector domain of the bipartite response regulators"/>
    <property type="match status" value="1"/>
</dbReference>
<dbReference type="InterPro" id="IPR011990">
    <property type="entry name" value="TPR-like_helical_dom_sf"/>
</dbReference>
<dbReference type="InterPro" id="IPR036388">
    <property type="entry name" value="WH-like_DNA-bd_sf"/>
</dbReference>
<comment type="similarity">
    <text evidence="1">Belongs to the AfsR/DnrI/RedD regulatory family.</text>
</comment>
<dbReference type="Pfam" id="PF00486">
    <property type="entry name" value="Trans_reg_C"/>
    <property type="match status" value="1"/>
</dbReference>
<feature type="domain" description="OmpR/PhoB-type" evidence="7">
    <location>
        <begin position="1"/>
        <end position="94"/>
    </location>
</feature>
<dbReference type="GO" id="GO:0006355">
    <property type="term" value="P:regulation of DNA-templated transcription"/>
    <property type="evidence" value="ECO:0007669"/>
    <property type="project" value="InterPro"/>
</dbReference>
<keyword evidence="2" id="KW-0805">Transcription regulation</keyword>
<dbReference type="RefSeq" id="WP_204008523.1">
    <property type="nucleotide sequence ID" value="NZ_BOPG01000082.1"/>
</dbReference>
<evidence type="ECO:0000256" key="6">
    <source>
        <dbReference type="SAM" id="MobiDB-lite"/>
    </source>
</evidence>
<gene>
    <name evidence="8" type="ORF">Vau01_102210</name>
</gene>
<dbReference type="Pfam" id="PF03704">
    <property type="entry name" value="BTAD"/>
    <property type="match status" value="1"/>
</dbReference>
<dbReference type="InterPro" id="IPR005158">
    <property type="entry name" value="BTAD"/>
</dbReference>
<evidence type="ECO:0000256" key="3">
    <source>
        <dbReference type="ARBA" id="ARBA00023125"/>
    </source>
</evidence>
<proteinExistence type="inferred from homology"/>
<protein>
    <submittedName>
        <fullName evidence="8">SARP family transcriptional regulator</fullName>
    </submittedName>
</protein>
<evidence type="ECO:0000256" key="2">
    <source>
        <dbReference type="ARBA" id="ARBA00023015"/>
    </source>
</evidence>
<dbReference type="InterPro" id="IPR016032">
    <property type="entry name" value="Sig_transdc_resp-reg_C-effctor"/>
</dbReference>
<dbReference type="CDD" id="cd15831">
    <property type="entry name" value="BTAD"/>
    <property type="match status" value="1"/>
</dbReference>
<evidence type="ECO:0000313" key="8">
    <source>
        <dbReference type="EMBL" id="GIJ62705.1"/>
    </source>
</evidence>
<evidence type="ECO:0000259" key="7">
    <source>
        <dbReference type="PROSITE" id="PS51755"/>
    </source>
</evidence>
<dbReference type="Proteomes" id="UP000612585">
    <property type="component" value="Unassembled WGS sequence"/>
</dbReference>
<dbReference type="Gene3D" id="1.10.10.10">
    <property type="entry name" value="Winged helix-like DNA-binding domain superfamily/Winged helix DNA-binding domain"/>
    <property type="match status" value="1"/>
</dbReference>
<dbReference type="InterPro" id="IPR051677">
    <property type="entry name" value="AfsR-DnrI-RedD_regulator"/>
</dbReference>
<dbReference type="Pfam" id="PF13374">
    <property type="entry name" value="TPR_10"/>
    <property type="match status" value="1"/>
</dbReference>
<evidence type="ECO:0000256" key="4">
    <source>
        <dbReference type="ARBA" id="ARBA00023163"/>
    </source>
</evidence>
<dbReference type="Gene3D" id="3.40.50.300">
    <property type="entry name" value="P-loop containing nucleotide triphosphate hydrolases"/>
    <property type="match status" value="1"/>
</dbReference>
<dbReference type="PRINTS" id="PR00364">
    <property type="entry name" value="DISEASERSIST"/>
</dbReference>
<dbReference type="GO" id="GO:0000160">
    <property type="term" value="P:phosphorelay signal transduction system"/>
    <property type="evidence" value="ECO:0007669"/>
    <property type="project" value="InterPro"/>
</dbReference>
<dbReference type="InterPro" id="IPR019734">
    <property type="entry name" value="TPR_rpt"/>
</dbReference>
<dbReference type="SUPFAM" id="SSF48452">
    <property type="entry name" value="TPR-like"/>
    <property type="match status" value="3"/>
</dbReference>
<name>A0A8J3ZJK9_9ACTN</name>
<dbReference type="AlphaFoldDB" id="A0A8J3ZJK9"/>
<evidence type="ECO:0000313" key="9">
    <source>
        <dbReference type="Proteomes" id="UP000612585"/>
    </source>
</evidence>
<accession>A0A8J3ZJK9</accession>
<dbReference type="PROSITE" id="PS51755">
    <property type="entry name" value="OMPR_PHOB"/>
    <property type="match status" value="1"/>
</dbReference>
<comment type="caution">
    <text evidence="8">The sequence shown here is derived from an EMBL/GenBank/DDBJ whole genome shotgun (WGS) entry which is preliminary data.</text>
</comment>
<feature type="region of interest" description="Disordered" evidence="6">
    <location>
        <begin position="247"/>
        <end position="278"/>
    </location>
</feature>
<feature type="region of interest" description="Disordered" evidence="6">
    <location>
        <begin position="929"/>
        <end position="950"/>
    </location>
</feature>
<feature type="DNA-binding region" description="OmpR/PhoB-type" evidence="5">
    <location>
        <begin position="1"/>
        <end position="94"/>
    </location>
</feature>